<proteinExistence type="predicted"/>
<name>A0A8S1NJI8_PARPR</name>
<feature type="region of interest" description="Disordered" evidence="1">
    <location>
        <begin position="73"/>
        <end position="101"/>
    </location>
</feature>
<organism evidence="2 3">
    <name type="scientific">Paramecium primaurelia</name>
    <dbReference type="NCBI Taxonomy" id="5886"/>
    <lineage>
        <taxon>Eukaryota</taxon>
        <taxon>Sar</taxon>
        <taxon>Alveolata</taxon>
        <taxon>Ciliophora</taxon>
        <taxon>Intramacronucleata</taxon>
        <taxon>Oligohymenophorea</taxon>
        <taxon>Peniculida</taxon>
        <taxon>Parameciidae</taxon>
        <taxon>Paramecium</taxon>
    </lineage>
</organism>
<comment type="caution">
    <text evidence="2">The sequence shown here is derived from an EMBL/GenBank/DDBJ whole genome shotgun (WGS) entry which is preliminary data.</text>
</comment>
<evidence type="ECO:0000256" key="1">
    <source>
        <dbReference type="SAM" id="MobiDB-lite"/>
    </source>
</evidence>
<evidence type="ECO:0000313" key="2">
    <source>
        <dbReference type="EMBL" id="CAD8086804.1"/>
    </source>
</evidence>
<evidence type="ECO:0000313" key="3">
    <source>
        <dbReference type="Proteomes" id="UP000688137"/>
    </source>
</evidence>
<dbReference type="Proteomes" id="UP000688137">
    <property type="component" value="Unassembled WGS sequence"/>
</dbReference>
<reference evidence="2" key="1">
    <citation type="submission" date="2021-01" db="EMBL/GenBank/DDBJ databases">
        <authorList>
            <consortium name="Genoscope - CEA"/>
            <person name="William W."/>
        </authorList>
    </citation>
    <scope>NUCLEOTIDE SEQUENCE</scope>
</reference>
<feature type="compositionally biased region" description="Acidic residues" evidence="1">
    <location>
        <begin position="75"/>
        <end position="92"/>
    </location>
</feature>
<gene>
    <name evidence="2" type="ORF">PPRIM_AZ9-3.1.T0770105</name>
</gene>
<dbReference type="AlphaFoldDB" id="A0A8S1NJI8"/>
<sequence>MLPPPDLINYSEMRIQKVQIPVQVPIFKPIYVDYPYPNYVWTQDTNQAAFLRTQQGIQSLLTNPQIKKQLIYETSSEESESSSENESDSESEEVQKVQTQGNRQVVQNQQQFINNDINAQNQVNSAQIQQNINTNQYIEYGQNQQPRPPIQLDYHDAGYQKTQFQINNSYVTNQYPLQNIVQSKNDTTVSKNISMGRQHLEKFKSQMNQNNLINQRQSQNQYPNTFIQ</sequence>
<accession>A0A8S1NJI8</accession>
<dbReference type="OMA" id="ISMGRQH"/>
<keyword evidence="3" id="KW-1185">Reference proteome</keyword>
<dbReference type="EMBL" id="CAJJDM010000080">
    <property type="protein sequence ID" value="CAD8086804.1"/>
    <property type="molecule type" value="Genomic_DNA"/>
</dbReference>
<protein>
    <submittedName>
        <fullName evidence="2">Uncharacterized protein</fullName>
    </submittedName>
</protein>